<feature type="compositionally biased region" description="Polar residues" evidence="1">
    <location>
        <begin position="241"/>
        <end position="256"/>
    </location>
</feature>
<dbReference type="PANTHER" id="PTHR37260">
    <property type="entry name" value="PHOSPHORELAY PROTEIN"/>
    <property type="match status" value="1"/>
</dbReference>
<dbReference type="InParanoid" id="A0A061EB62"/>
<feature type="compositionally biased region" description="Basic residues" evidence="1">
    <location>
        <begin position="7"/>
        <end position="25"/>
    </location>
</feature>
<reference evidence="2 3" key="1">
    <citation type="journal article" date="2013" name="Genome Biol.">
        <title>The genome sequence of the most widely cultivated cacao type and its use to identify candidate genes regulating pod color.</title>
        <authorList>
            <person name="Motamayor J.C."/>
            <person name="Mockaitis K."/>
            <person name="Schmutz J."/>
            <person name="Haiminen N."/>
            <person name="Iii D.L."/>
            <person name="Cornejo O."/>
            <person name="Findley S.D."/>
            <person name="Zheng P."/>
            <person name="Utro F."/>
            <person name="Royaert S."/>
            <person name="Saski C."/>
            <person name="Jenkins J."/>
            <person name="Podicheti R."/>
            <person name="Zhao M."/>
            <person name="Scheffler B.E."/>
            <person name="Stack J.C."/>
            <person name="Feltus F.A."/>
            <person name="Mustiga G.M."/>
            <person name="Amores F."/>
            <person name="Phillips W."/>
            <person name="Marelli J.P."/>
            <person name="May G.D."/>
            <person name="Shapiro H."/>
            <person name="Ma J."/>
            <person name="Bustamante C.D."/>
            <person name="Schnell R.J."/>
            <person name="Main D."/>
            <person name="Gilbert D."/>
            <person name="Parida L."/>
            <person name="Kuhn D.N."/>
        </authorList>
    </citation>
    <scope>NUCLEOTIDE SEQUENCE [LARGE SCALE GENOMIC DNA]</scope>
    <source>
        <strain evidence="3">cv. Matina 1-6</strain>
    </source>
</reference>
<feature type="compositionally biased region" description="Polar residues" evidence="1">
    <location>
        <begin position="328"/>
        <end position="341"/>
    </location>
</feature>
<dbReference type="Gramene" id="EOX99538">
    <property type="protein sequence ID" value="EOX99538"/>
    <property type="gene ID" value="TCM_008239"/>
</dbReference>
<feature type="compositionally biased region" description="Basic and acidic residues" evidence="1">
    <location>
        <begin position="318"/>
        <end position="327"/>
    </location>
</feature>
<dbReference type="InterPro" id="IPR053342">
    <property type="entry name" value="Exosome_cofactor/PTGS_suppr"/>
</dbReference>
<dbReference type="STRING" id="3641.A0A061EB62"/>
<dbReference type="eggNOG" id="ENOG502QPUK">
    <property type="taxonomic scope" value="Eukaryota"/>
</dbReference>
<feature type="compositionally biased region" description="Low complexity" evidence="1">
    <location>
        <begin position="473"/>
        <end position="482"/>
    </location>
</feature>
<name>A0A061EB62_THECC</name>
<evidence type="ECO:0000256" key="1">
    <source>
        <dbReference type="SAM" id="MobiDB-lite"/>
    </source>
</evidence>
<dbReference type="PANTHER" id="PTHR37260:SF2">
    <property type="entry name" value="PROTEIN ECERIFERUM 16"/>
    <property type="match status" value="1"/>
</dbReference>
<feature type="region of interest" description="Disordered" evidence="1">
    <location>
        <begin position="316"/>
        <end position="342"/>
    </location>
</feature>
<feature type="compositionally biased region" description="Acidic residues" evidence="1">
    <location>
        <begin position="68"/>
        <end position="80"/>
    </location>
</feature>
<dbReference type="Proteomes" id="UP000026915">
    <property type="component" value="Chromosome 2"/>
</dbReference>
<protein>
    <submittedName>
        <fullName evidence="2">Uncharacterized protein isoform 1</fullName>
    </submittedName>
</protein>
<organism evidence="2 3">
    <name type="scientific">Theobroma cacao</name>
    <name type="common">Cacao</name>
    <name type="synonym">Cocoa</name>
    <dbReference type="NCBI Taxonomy" id="3641"/>
    <lineage>
        <taxon>Eukaryota</taxon>
        <taxon>Viridiplantae</taxon>
        <taxon>Streptophyta</taxon>
        <taxon>Embryophyta</taxon>
        <taxon>Tracheophyta</taxon>
        <taxon>Spermatophyta</taxon>
        <taxon>Magnoliopsida</taxon>
        <taxon>eudicotyledons</taxon>
        <taxon>Gunneridae</taxon>
        <taxon>Pentapetalae</taxon>
        <taxon>rosids</taxon>
        <taxon>malvids</taxon>
        <taxon>Malvales</taxon>
        <taxon>Malvaceae</taxon>
        <taxon>Byttnerioideae</taxon>
        <taxon>Theobroma</taxon>
    </lineage>
</organism>
<evidence type="ECO:0000313" key="2">
    <source>
        <dbReference type="EMBL" id="EOX99538.1"/>
    </source>
</evidence>
<dbReference type="FunCoup" id="A0A061EB62">
    <property type="interactions" value="975"/>
</dbReference>
<feature type="region of interest" description="Disordered" evidence="1">
    <location>
        <begin position="238"/>
        <end position="259"/>
    </location>
</feature>
<feature type="region of interest" description="Disordered" evidence="1">
    <location>
        <begin position="1"/>
        <end position="91"/>
    </location>
</feature>
<dbReference type="OMA" id="VTEIEIC"/>
<dbReference type="EMBL" id="CM001880">
    <property type="protein sequence ID" value="EOX99538.1"/>
    <property type="molecule type" value="Genomic_DNA"/>
</dbReference>
<evidence type="ECO:0000313" key="3">
    <source>
        <dbReference type="Proteomes" id="UP000026915"/>
    </source>
</evidence>
<sequence length="499" mass="53916">MDAKALAKSKRAHSQHHSKKPHSSQKPKPPLVGGNDAANAKKQTGKQIREKTHQAQRVSALPSNWDHYEEEFDSGSEDQSGDSTSQVPDVVLPKSKGADFHHLIAEAQSQLESNPYTDSLCSSDDILPGKYAIHVSFYFGILDGNLYIGNLPGDFNQFVGIMLSVRGEGILSLIQNDNFVVEDRTTATHAASFLSLNLHALAEQLEKVNLSERLFIEEDLLSPELVSPIPYIDIQHAEGSKANSNQESDQMQTTSEGKAAAQITEELTLNDSTDKVNIAAKNVEHISFSSGSKSVDATLSNEGLDSVDEVYSDFISSQRDKSGKSRALESSTHDNSNSASVPNKKVSTFEAVAAEAELDMLLNSFSETKLLDSSGLKTQKSSNDYYTEGSPSLAQLARKGDDSSNKSAGVNSSVDDLLDDLLKETSTMVNQGVDSSKSAAVTSTFDDLLQETSTLVNRNGLSRHTDVKAAQDSGQSSSSSHSVPKPKVLNDFDSWLDTI</sequence>
<gene>
    <name evidence="2" type="ORF">TCM_008239</name>
</gene>
<accession>A0A061EB62</accession>
<dbReference type="AlphaFoldDB" id="A0A061EB62"/>
<feature type="region of interest" description="Disordered" evidence="1">
    <location>
        <begin position="459"/>
        <end position="499"/>
    </location>
</feature>
<keyword evidence="3" id="KW-1185">Reference proteome</keyword>
<proteinExistence type="predicted"/>